<feature type="site" description="Lowers pKa of active site Tyr" evidence="5">
    <location>
        <position position="82"/>
    </location>
</feature>
<dbReference type="InterPro" id="IPR018170">
    <property type="entry name" value="Aldo/ket_reductase_CS"/>
</dbReference>
<dbReference type="OrthoDB" id="416253at2759"/>
<name>A0A1E3P3V8_WICAA</name>
<sequence length="301" mass="34605">MSNVPAYVSRSGYKIPAIALGVYKTPVNEAPKLVHSALNIGYRHIDCAQFYNNEKEVLQGVAEWINENPKTNKRSDVFYTTKIFDQNHGYELTKAAIQQSLDNIKGISDYLDLVLIHSPQSNKEKRLGSYKALQEFAEAGFIHSIGVSNYGIHHLEELYAWEGLKIEPAVNQVELHPWLMRNELVKYCRNKGILLEAYSPLVRGQKFDKDENVMSLSKKYNKSQAQIMIRWSIQQGFVTLPKTSNPGRLASNFDVFNFDNPERLVSNFDVWDFEIKDEDMEILNMPNSYFVTGWDPTTFHD</sequence>
<dbReference type="AlphaFoldDB" id="A0A1E3P3V8"/>
<evidence type="ECO:0000256" key="2">
    <source>
        <dbReference type="ARBA" id="ARBA00023002"/>
    </source>
</evidence>
<feature type="active site" description="Proton donor" evidence="3">
    <location>
        <position position="51"/>
    </location>
</feature>
<dbReference type="GeneID" id="30199948"/>
<evidence type="ECO:0000256" key="3">
    <source>
        <dbReference type="PIRSR" id="PIRSR000097-1"/>
    </source>
</evidence>
<dbReference type="InterPro" id="IPR023210">
    <property type="entry name" value="NADP_OxRdtase_dom"/>
</dbReference>
<keyword evidence="8" id="KW-1185">Reference proteome</keyword>
<gene>
    <name evidence="7" type="ORF">WICANDRAFT_52900</name>
</gene>
<feature type="domain" description="NADP-dependent oxidoreductase" evidence="6">
    <location>
        <begin position="26"/>
        <end position="258"/>
    </location>
</feature>
<dbReference type="PROSITE" id="PS00063">
    <property type="entry name" value="ALDOKETO_REDUCTASE_3"/>
    <property type="match status" value="1"/>
</dbReference>
<dbReference type="Gene3D" id="3.20.20.100">
    <property type="entry name" value="NADP-dependent oxidoreductase domain"/>
    <property type="match status" value="1"/>
</dbReference>
<comment type="similarity">
    <text evidence="1">Belongs to the aldo/keto reductase family.</text>
</comment>
<dbReference type="PANTHER" id="PTHR43827">
    <property type="entry name" value="2,5-DIKETO-D-GLUCONIC ACID REDUCTASE"/>
    <property type="match status" value="1"/>
</dbReference>
<dbReference type="PANTHER" id="PTHR43827:SF13">
    <property type="entry name" value="ALDO_KETO REDUCTASE FAMILY PROTEIN"/>
    <property type="match status" value="1"/>
</dbReference>
<dbReference type="PRINTS" id="PR00069">
    <property type="entry name" value="ALDKETRDTASE"/>
</dbReference>
<dbReference type="CDD" id="cd19071">
    <property type="entry name" value="AKR_AKR1-5-like"/>
    <property type="match status" value="1"/>
</dbReference>
<dbReference type="PIRSF" id="PIRSF000097">
    <property type="entry name" value="AKR"/>
    <property type="match status" value="1"/>
</dbReference>
<organism evidence="7 8">
    <name type="scientific">Wickerhamomyces anomalus (strain ATCC 58044 / CBS 1984 / NCYC 433 / NRRL Y-366-8)</name>
    <name type="common">Yeast</name>
    <name type="synonym">Hansenula anomala</name>
    <dbReference type="NCBI Taxonomy" id="683960"/>
    <lineage>
        <taxon>Eukaryota</taxon>
        <taxon>Fungi</taxon>
        <taxon>Dikarya</taxon>
        <taxon>Ascomycota</taxon>
        <taxon>Saccharomycotina</taxon>
        <taxon>Saccharomycetes</taxon>
        <taxon>Phaffomycetales</taxon>
        <taxon>Wickerhamomycetaceae</taxon>
        <taxon>Wickerhamomyces</taxon>
    </lineage>
</organism>
<accession>A0A1E3P3V8</accession>
<dbReference type="RefSeq" id="XP_019038774.1">
    <property type="nucleotide sequence ID" value="XM_019182702.1"/>
</dbReference>
<dbReference type="FunFam" id="3.20.20.100:FF:000015">
    <property type="entry name" value="Oxidoreductase, aldo/keto reductase family"/>
    <property type="match status" value="1"/>
</dbReference>
<reference evidence="7 8" key="1">
    <citation type="journal article" date="2016" name="Proc. Natl. Acad. Sci. U.S.A.">
        <title>Comparative genomics of biotechnologically important yeasts.</title>
        <authorList>
            <person name="Riley R."/>
            <person name="Haridas S."/>
            <person name="Wolfe K.H."/>
            <person name="Lopes M.R."/>
            <person name="Hittinger C.T."/>
            <person name="Goeker M."/>
            <person name="Salamov A.A."/>
            <person name="Wisecaver J.H."/>
            <person name="Long T.M."/>
            <person name="Calvey C.H."/>
            <person name="Aerts A.L."/>
            <person name="Barry K.W."/>
            <person name="Choi C."/>
            <person name="Clum A."/>
            <person name="Coughlan A.Y."/>
            <person name="Deshpande S."/>
            <person name="Douglass A.P."/>
            <person name="Hanson S.J."/>
            <person name="Klenk H.-P."/>
            <person name="LaButti K.M."/>
            <person name="Lapidus A."/>
            <person name="Lindquist E.A."/>
            <person name="Lipzen A.M."/>
            <person name="Meier-Kolthoff J.P."/>
            <person name="Ohm R.A."/>
            <person name="Otillar R.P."/>
            <person name="Pangilinan J.L."/>
            <person name="Peng Y."/>
            <person name="Rokas A."/>
            <person name="Rosa C.A."/>
            <person name="Scheuner C."/>
            <person name="Sibirny A.A."/>
            <person name="Slot J.C."/>
            <person name="Stielow J.B."/>
            <person name="Sun H."/>
            <person name="Kurtzman C.P."/>
            <person name="Blackwell M."/>
            <person name="Grigoriev I.V."/>
            <person name="Jeffries T.W."/>
        </authorList>
    </citation>
    <scope>NUCLEOTIDE SEQUENCE [LARGE SCALE GENOMIC DNA]</scope>
    <source>
        <strain evidence="8">ATCC 58044 / CBS 1984 / NCYC 433 / NRRL Y-366-8</strain>
    </source>
</reference>
<proteinExistence type="inferred from homology"/>
<evidence type="ECO:0000259" key="6">
    <source>
        <dbReference type="Pfam" id="PF00248"/>
    </source>
</evidence>
<evidence type="ECO:0000256" key="4">
    <source>
        <dbReference type="PIRSR" id="PIRSR000097-2"/>
    </source>
</evidence>
<dbReference type="InterPro" id="IPR020471">
    <property type="entry name" value="AKR"/>
</dbReference>
<dbReference type="InterPro" id="IPR036812">
    <property type="entry name" value="NAD(P)_OxRdtase_dom_sf"/>
</dbReference>
<evidence type="ECO:0000313" key="8">
    <source>
        <dbReference type="Proteomes" id="UP000094112"/>
    </source>
</evidence>
<dbReference type="EMBL" id="KV454210">
    <property type="protein sequence ID" value="ODQ59567.1"/>
    <property type="molecule type" value="Genomic_DNA"/>
</dbReference>
<dbReference type="SUPFAM" id="SSF51430">
    <property type="entry name" value="NAD(P)-linked oxidoreductase"/>
    <property type="match status" value="1"/>
</dbReference>
<dbReference type="Proteomes" id="UP000094112">
    <property type="component" value="Unassembled WGS sequence"/>
</dbReference>
<feature type="binding site" evidence="4">
    <location>
        <position position="117"/>
    </location>
    <ligand>
        <name>substrate</name>
    </ligand>
</feature>
<dbReference type="GO" id="GO:0016616">
    <property type="term" value="F:oxidoreductase activity, acting on the CH-OH group of donors, NAD or NADP as acceptor"/>
    <property type="evidence" value="ECO:0007669"/>
    <property type="project" value="UniProtKB-ARBA"/>
</dbReference>
<evidence type="ECO:0000256" key="1">
    <source>
        <dbReference type="ARBA" id="ARBA00007905"/>
    </source>
</evidence>
<dbReference type="STRING" id="683960.A0A1E3P3V8"/>
<evidence type="ECO:0000256" key="5">
    <source>
        <dbReference type="PIRSR" id="PIRSR000097-3"/>
    </source>
</evidence>
<keyword evidence="2" id="KW-0560">Oxidoreductase</keyword>
<evidence type="ECO:0000313" key="7">
    <source>
        <dbReference type="EMBL" id="ODQ59567.1"/>
    </source>
</evidence>
<protein>
    <recommendedName>
        <fullName evidence="6">NADP-dependent oxidoreductase domain-containing protein</fullName>
    </recommendedName>
</protein>
<dbReference type="Pfam" id="PF00248">
    <property type="entry name" value="Aldo_ket_red"/>
    <property type="match status" value="1"/>
</dbReference>